<proteinExistence type="predicted"/>
<dbReference type="InParanoid" id="A0A0C3C054"/>
<name>A0A0C3C054_PILCF</name>
<accession>A0A0C3C054</accession>
<sequence length="318" mass="35389">MSTITWPWLPIELIDAIISEAWSSPLSAHDRSTLIASSSLVNRSWAAAFHKISLEDVHIPNILYAQQYLRIIHNESPIYTERSQTLPDLLCSSLSFTLDTHGSAAGQHPMFIVPFGEQDRLGTMLSNTLYTIDTLSYLPNLRRVSIEYANWGCSDIFDNFRLSSFPAQVTKLEINFTATPGITGVPMRYHRHTGRVPWSLPFITHLIIGGACAEFIVDMVATCPNLETLEIGNTTQLAVLGSLPCNIHTVILRRPCNTARRGYIKALVGALMAGLLSTSPSGKPRIILEWGEIGKSTWMWLEEITQNCGVQLVHKLCK</sequence>
<dbReference type="EMBL" id="KN832992">
    <property type="protein sequence ID" value="KIM82987.1"/>
    <property type="molecule type" value="Genomic_DNA"/>
</dbReference>
<reference evidence="1 2" key="1">
    <citation type="submission" date="2014-04" db="EMBL/GenBank/DDBJ databases">
        <authorList>
            <consortium name="DOE Joint Genome Institute"/>
            <person name="Kuo A."/>
            <person name="Tarkka M."/>
            <person name="Buscot F."/>
            <person name="Kohler A."/>
            <person name="Nagy L.G."/>
            <person name="Floudas D."/>
            <person name="Copeland A."/>
            <person name="Barry K.W."/>
            <person name="Cichocki N."/>
            <person name="Veneault-Fourrey C."/>
            <person name="LaButti K."/>
            <person name="Lindquist E.A."/>
            <person name="Lipzen A."/>
            <person name="Lundell T."/>
            <person name="Morin E."/>
            <person name="Murat C."/>
            <person name="Sun H."/>
            <person name="Tunlid A."/>
            <person name="Henrissat B."/>
            <person name="Grigoriev I.V."/>
            <person name="Hibbett D.S."/>
            <person name="Martin F."/>
            <person name="Nordberg H.P."/>
            <person name="Cantor M.N."/>
            <person name="Hua S.X."/>
        </authorList>
    </citation>
    <scope>NUCLEOTIDE SEQUENCE [LARGE SCALE GENOMIC DNA]</scope>
    <source>
        <strain evidence="1 2">F 1598</strain>
    </source>
</reference>
<gene>
    <name evidence="1" type="ORF">PILCRDRAFT_447654</name>
</gene>
<evidence type="ECO:0000313" key="1">
    <source>
        <dbReference type="EMBL" id="KIM82987.1"/>
    </source>
</evidence>
<protein>
    <recommendedName>
        <fullName evidence="3">F-box domain-containing protein</fullName>
    </recommendedName>
</protein>
<dbReference type="AlphaFoldDB" id="A0A0C3C054"/>
<evidence type="ECO:0000313" key="2">
    <source>
        <dbReference type="Proteomes" id="UP000054166"/>
    </source>
</evidence>
<dbReference type="HOGENOM" id="CLU_834287_0_0_1"/>
<organism evidence="1 2">
    <name type="scientific">Piloderma croceum (strain F 1598)</name>
    <dbReference type="NCBI Taxonomy" id="765440"/>
    <lineage>
        <taxon>Eukaryota</taxon>
        <taxon>Fungi</taxon>
        <taxon>Dikarya</taxon>
        <taxon>Basidiomycota</taxon>
        <taxon>Agaricomycotina</taxon>
        <taxon>Agaricomycetes</taxon>
        <taxon>Agaricomycetidae</taxon>
        <taxon>Atheliales</taxon>
        <taxon>Atheliaceae</taxon>
        <taxon>Piloderma</taxon>
    </lineage>
</organism>
<keyword evidence="2" id="KW-1185">Reference proteome</keyword>
<dbReference type="OrthoDB" id="2836053at2759"/>
<reference evidence="2" key="2">
    <citation type="submission" date="2015-01" db="EMBL/GenBank/DDBJ databases">
        <title>Evolutionary Origins and Diversification of the Mycorrhizal Mutualists.</title>
        <authorList>
            <consortium name="DOE Joint Genome Institute"/>
            <consortium name="Mycorrhizal Genomics Consortium"/>
            <person name="Kohler A."/>
            <person name="Kuo A."/>
            <person name="Nagy L.G."/>
            <person name="Floudas D."/>
            <person name="Copeland A."/>
            <person name="Barry K.W."/>
            <person name="Cichocki N."/>
            <person name="Veneault-Fourrey C."/>
            <person name="LaButti K."/>
            <person name="Lindquist E.A."/>
            <person name="Lipzen A."/>
            <person name="Lundell T."/>
            <person name="Morin E."/>
            <person name="Murat C."/>
            <person name="Riley R."/>
            <person name="Ohm R."/>
            <person name="Sun H."/>
            <person name="Tunlid A."/>
            <person name="Henrissat B."/>
            <person name="Grigoriev I.V."/>
            <person name="Hibbett D.S."/>
            <person name="Martin F."/>
        </authorList>
    </citation>
    <scope>NUCLEOTIDE SEQUENCE [LARGE SCALE GENOMIC DNA]</scope>
    <source>
        <strain evidence="2">F 1598</strain>
    </source>
</reference>
<dbReference type="Proteomes" id="UP000054166">
    <property type="component" value="Unassembled WGS sequence"/>
</dbReference>
<evidence type="ECO:0008006" key="3">
    <source>
        <dbReference type="Google" id="ProtNLM"/>
    </source>
</evidence>